<keyword evidence="1" id="KW-0732">Signal</keyword>
<protein>
    <recommendedName>
        <fullName evidence="4">TonB-dependent receptor</fullName>
    </recommendedName>
</protein>
<evidence type="ECO:0008006" key="4">
    <source>
        <dbReference type="Google" id="ProtNLM"/>
    </source>
</evidence>
<dbReference type="EMBL" id="WVHT01000001">
    <property type="protein sequence ID" value="MXV49768.1"/>
    <property type="molecule type" value="Genomic_DNA"/>
</dbReference>
<organism evidence="2 3">
    <name type="scientific">Hufsiella arboris</name>
    <dbReference type="NCBI Taxonomy" id="2695275"/>
    <lineage>
        <taxon>Bacteria</taxon>
        <taxon>Pseudomonadati</taxon>
        <taxon>Bacteroidota</taxon>
        <taxon>Sphingobacteriia</taxon>
        <taxon>Sphingobacteriales</taxon>
        <taxon>Sphingobacteriaceae</taxon>
        <taxon>Hufsiella</taxon>
    </lineage>
</organism>
<name>A0A7K1Y6U8_9SPHI</name>
<evidence type="ECO:0000256" key="1">
    <source>
        <dbReference type="SAM" id="SignalP"/>
    </source>
</evidence>
<reference evidence="2 3" key="1">
    <citation type="submission" date="2019-11" db="EMBL/GenBank/DDBJ databases">
        <title>Pedobacter sp. HMF7647 Genome sequencing and assembly.</title>
        <authorList>
            <person name="Kang H."/>
            <person name="Kim H."/>
            <person name="Joh K."/>
        </authorList>
    </citation>
    <scope>NUCLEOTIDE SEQUENCE [LARGE SCALE GENOMIC DNA]</scope>
    <source>
        <strain evidence="2 3">HMF7647</strain>
    </source>
</reference>
<evidence type="ECO:0000313" key="2">
    <source>
        <dbReference type="EMBL" id="MXV49768.1"/>
    </source>
</evidence>
<sequence length="125" mass="13156">MKTLKNIAAALLIITSVNAFASEKTPAKSKTSLNKSIAVAPFSFGNPDEAAPENLKALTVKVAPMIYGDASETAPEELVNLKRVPVAPMIYGNADEEAPENLRALTVKVAPMVYGDSSEAAPVIE</sequence>
<gene>
    <name evidence="2" type="ORF">GS399_02210</name>
</gene>
<feature type="signal peptide" evidence="1">
    <location>
        <begin position="1"/>
        <end position="21"/>
    </location>
</feature>
<dbReference type="AlphaFoldDB" id="A0A7K1Y6U8"/>
<dbReference type="Proteomes" id="UP000466586">
    <property type="component" value="Unassembled WGS sequence"/>
</dbReference>
<dbReference type="RefSeq" id="WP_160842935.1">
    <property type="nucleotide sequence ID" value="NZ_WVHT01000001.1"/>
</dbReference>
<accession>A0A7K1Y6U8</accession>
<keyword evidence="3" id="KW-1185">Reference proteome</keyword>
<comment type="caution">
    <text evidence="2">The sequence shown here is derived from an EMBL/GenBank/DDBJ whole genome shotgun (WGS) entry which is preliminary data.</text>
</comment>
<feature type="chain" id="PRO_5029512113" description="TonB-dependent receptor" evidence="1">
    <location>
        <begin position="22"/>
        <end position="125"/>
    </location>
</feature>
<evidence type="ECO:0000313" key="3">
    <source>
        <dbReference type="Proteomes" id="UP000466586"/>
    </source>
</evidence>
<proteinExistence type="predicted"/>